<feature type="region of interest" description="Disordered" evidence="1">
    <location>
        <begin position="379"/>
        <end position="402"/>
    </location>
</feature>
<gene>
    <name evidence="2" type="ORF">MA16_Dca018551</name>
</gene>
<keyword evidence="3" id="KW-1185">Reference proteome</keyword>
<feature type="compositionally biased region" description="Basic and acidic residues" evidence="1">
    <location>
        <begin position="1053"/>
        <end position="1074"/>
    </location>
</feature>
<feature type="region of interest" description="Disordered" evidence="1">
    <location>
        <begin position="1467"/>
        <end position="1492"/>
    </location>
</feature>
<feature type="region of interest" description="Disordered" evidence="1">
    <location>
        <begin position="1547"/>
        <end position="1575"/>
    </location>
</feature>
<feature type="compositionally biased region" description="Basic and acidic residues" evidence="1">
    <location>
        <begin position="150"/>
        <end position="172"/>
    </location>
</feature>
<feature type="region of interest" description="Disordered" evidence="1">
    <location>
        <begin position="1337"/>
        <end position="1366"/>
    </location>
</feature>
<reference evidence="2 3" key="1">
    <citation type="journal article" date="2016" name="Sci. Rep.">
        <title>The Dendrobium catenatum Lindl. genome sequence provides insights into polysaccharide synthase, floral development and adaptive evolution.</title>
        <authorList>
            <person name="Zhang G.Q."/>
            <person name="Xu Q."/>
            <person name="Bian C."/>
            <person name="Tsai W.C."/>
            <person name="Yeh C.M."/>
            <person name="Liu K.W."/>
            <person name="Yoshida K."/>
            <person name="Zhang L.S."/>
            <person name="Chang S.B."/>
            <person name="Chen F."/>
            <person name="Shi Y."/>
            <person name="Su Y.Y."/>
            <person name="Zhang Y.Q."/>
            <person name="Chen L.J."/>
            <person name="Yin Y."/>
            <person name="Lin M."/>
            <person name="Huang H."/>
            <person name="Deng H."/>
            <person name="Wang Z.W."/>
            <person name="Zhu S.L."/>
            <person name="Zhao X."/>
            <person name="Deng C."/>
            <person name="Niu S.C."/>
            <person name="Huang J."/>
            <person name="Wang M."/>
            <person name="Liu G.H."/>
            <person name="Yang H.J."/>
            <person name="Xiao X.J."/>
            <person name="Hsiao Y.Y."/>
            <person name="Wu W.L."/>
            <person name="Chen Y.Y."/>
            <person name="Mitsuda N."/>
            <person name="Ohme-Takagi M."/>
            <person name="Luo Y.B."/>
            <person name="Van de Peer Y."/>
            <person name="Liu Z.J."/>
        </authorList>
    </citation>
    <scope>NUCLEOTIDE SEQUENCE [LARGE SCALE GENOMIC DNA]</scope>
    <source>
        <tissue evidence="2">The whole plant</tissue>
    </source>
</reference>
<organism evidence="2 3">
    <name type="scientific">Dendrobium catenatum</name>
    <dbReference type="NCBI Taxonomy" id="906689"/>
    <lineage>
        <taxon>Eukaryota</taxon>
        <taxon>Viridiplantae</taxon>
        <taxon>Streptophyta</taxon>
        <taxon>Embryophyta</taxon>
        <taxon>Tracheophyta</taxon>
        <taxon>Spermatophyta</taxon>
        <taxon>Magnoliopsida</taxon>
        <taxon>Liliopsida</taxon>
        <taxon>Asparagales</taxon>
        <taxon>Orchidaceae</taxon>
        <taxon>Epidendroideae</taxon>
        <taxon>Malaxideae</taxon>
        <taxon>Dendrobiinae</taxon>
        <taxon>Dendrobium</taxon>
    </lineage>
</organism>
<feature type="compositionally biased region" description="Basic and acidic residues" evidence="1">
    <location>
        <begin position="598"/>
        <end position="622"/>
    </location>
</feature>
<feature type="compositionally biased region" description="Polar residues" evidence="1">
    <location>
        <begin position="1343"/>
        <end position="1356"/>
    </location>
</feature>
<feature type="compositionally biased region" description="Basic and acidic residues" evidence="1">
    <location>
        <begin position="1170"/>
        <end position="1182"/>
    </location>
</feature>
<feature type="compositionally biased region" description="Polar residues" evidence="1">
    <location>
        <begin position="963"/>
        <end position="975"/>
    </location>
</feature>
<evidence type="ECO:0000256" key="1">
    <source>
        <dbReference type="SAM" id="MobiDB-lite"/>
    </source>
</evidence>
<feature type="compositionally biased region" description="Basic and acidic residues" evidence="1">
    <location>
        <begin position="946"/>
        <end position="961"/>
    </location>
</feature>
<reference evidence="2 3" key="2">
    <citation type="journal article" date="2017" name="Nature">
        <title>The Apostasia genome and the evolution of orchids.</title>
        <authorList>
            <person name="Zhang G.Q."/>
            <person name="Liu K.W."/>
            <person name="Li Z."/>
            <person name="Lohaus R."/>
            <person name="Hsiao Y.Y."/>
            <person name="Niu S.C."/>
            <person name="Wang J.Y."/>
            <person name="Lin Y.C."/>
            <person name="Xu Q."/>
            <person name="Chen L.J."/>
            <person name="Yoshida K."/>
            <person name="Fujiwara S."/>
            <person name="Wang Z.W."/>
            <person name="Zhang Y.Q."/>
            <person name="Mitsuda N."/>
            <person name="Wang M."/>
            <person name="Liu G.H."/>
            <person name="Pecoraro L."/>
            <person name="Huang H.X."/>
            <person name="Xiao X.J."/>
            <person name="Lin M."/>
            <person name="Wu X.Y."/>
            <person name="Wu W.L."/>
            <person name="Chen Y.Y."/>
            <person name="Chang S.B."/>
            <person name="Sakamoto S."/>
            <person name="Ohme-Takagi M."/>
            <person name="Yagi M."/>
            <person name="Zeng S.J."/>
            <person name="Shen C.Y."/>
            <person name="Yeh C.M."/>
            <person name="Luo Y.B."/>
            <person name="Tsai W.C."/>
            <person name="Van de Peer Y."/>
            <person name="Liu Z.J."/>
        </authorList>
    </citation>
    <scope>NUCLEOTIDE SEQUENCE [LARGE SCALE GENOMIC DNA]</scope>
    <source>
        <tissue evidence="2">The whole plant</tissue>
    </source>
</reference>
<feature type="compositionally biased region" description="Basic and acidic residues" evidence="1">
    <location>
        <begin position="78"/>
        <end position="90"/>
    </location>
</feature>
<feature type="region of interest" description="Disordered" evidence="1">
    <location>
        <begin position="233"/>
        <end position="305"/>
    </location>
</feature>
<dbReference type="Proteomes" id="UP000233837">
    <property type="component" value="Unassembled WGS sequence"/>
</dbReference>
<proteinExistence type="predicted"/>
<feature type="compositionally biased region" description="Basic and acidic residues" evidence="1">
    <location>
        <begin position="1001"/>
        <end position="1011"/>
    </location>
</feature>
<feature type="compositionally biased region" description="Basic and acidic residues" evidence="1">
    <location>
        <begin position="1645"/>
        <end position="1656"/>
    </location>
</feature>
<feature type="compositionally biased region" description="Basic and acidic residues" evidence="1">
    <location>
        <begin position="1730"/>
        <end position="1740"/>
    </location>
</feature>
<feature type="region of interest" description="Disordered" evidence="1">
    <location>
        <begin position="1"/>
        <end position="179"/>
    </location>
</feature>
<feature type="region of interest" description="Disordered" evidence="1">
    <location>
        <begin position="1136"/>
        <end position="1252"/>
    </location>
</feature>
<feature type="compositionally biased region" description="Basic and acidic residues" evidence="1">
    <location>
        <begin position="1882"/>
        <end position="1897"/>
    </location>
</feature>
<name>A0A2I0WQW5_9ASPA</name>
<feature type="compositionally biased region" description="Polar residues" evidence="1">
    <location>
        <begin position="56"/>
        <end position="65"/>
    </location>
</feature>
<evidence type="ECO:0000313" key="3">
    <source>
        <dbReference type="Proteomes" id="UP000233837"/>
    </source>
</evidence>
<feature type="region of interest" description="Disordered" evidence="1">
    <location>
        <begin position="1523"/>
        <end position="1542"/>
    </location>
</feature>
<accession>A0A2I0WQW5</accession>
<feature type="compositionally biased region" description="Basic and acidic residues" evidence="1">
    <location>
        <begin position="1085"/>
        <end position="1095"/>
    </location>
</feature>
<feature type="compositionally biased region" description="Basic and acidic residues" evidence="1">
    <location>
        <begin position="120"/>
        <end position="135"/>
    </location>
</feature>
<feature type="region of interest" description="Disordered" evidence="1">
    <location>
        <begin position="1636"/>
        <end position="1658"/>
    </location>
</feature>
<feature type="compositionally biased region" description="Basic and acidic residues" evidence="1">
    <location>
        <begin position="1475"/>
        <end position="1492"/>
    </location>
</feature>
<feature type="compositionally biased region" description="Polar residues" evidence="1">
    <location>
        <begin position="1030"/>
        <end position="1047"/>
    </location>
</feature>
<sequence length="1953" mass="211653">MASEGSVADQSIDEHAEEEKVGDVSKCVDGEEIIFQPKEAADKEEAENSKEVGSTGMASTASFSEENLEPDDLSVSDITKKEEQHEKVGEVENSPQNSEVSNSSEPVVDIDEATLQSEADDVHEKPSEVQEKSSDFIETSAFQEPVISESKSEDLKDIESKPTFENERKSEEAPLVSTGVDISKDGNIVAETQEAANPAFSTDKTGIELIGSEDSNDEIHVLVLAEIPTVFVPDSSETPEKNVDSTNLASIEVPVKDLEAVSGSPEEQKSKESTEIQEPISNVSINDAGDEVVGSSSYEVKPTGVSEVVENKDGGLEAETSQPSFKIQEDLEANYKLAQTESDENVSQGVEVKKADEIVEGGIETSTVPDDVPPLAIVSSEEEKASEPGVVVEEGESSLESDNIDAVPKVAEISLEGGNVVEEDELVDKEKIVTSDAVQRDLVDSITNPIEAKVSSDQVRTPITENVNEDLEVTSKELNIDPVASEAFSEGDQIPAGEEKSDSLKGEVATSVETPNDITTPEEEPLDQLIEEKKSESLVSETHSSSEDKLLDEEKDANEEAKDINLQSEDNGADQIPSVVQSDFAEKSASQEPAFSKSKIEDLKDIEIKPTTENERKPEEAHLISTDVGISEGGNVEAEAQDTTNLELSKDKVDIELIKLEHSKDEIQVPIEIPTVLVHDTYEAAEKNDIDSSRLTSIEIPVKNLEVEYGSPEEQKSNVSTETKEPSLDVGVLDAEGEVGVLDTEGEVVRSSFYEEKPSGVAEVIEKKNNGLEGEKNHSSVEIHKDLEAKSELAETQSDENVSEGVKIKKYDEIVGGIEISTVPDDIPIPSEVSYKEEKASEPAVVFKKEEETSLEDDNIGTASEVAEVSLEGGNNLEGDKLVDKEEVNADAVERDLFNTIIDPAKAKLSSDQVKAHATTESENEALELTSKEVNIAPEASDVPSEDDKMSTGDEKSEGLKGETSTSMEAPNSIITVEEPLDQVIEENKSESSINDTQPPSEDKLFDLEKDVNEEDKEINLQSRADGADQNLSVVQSDFAETSTSQEPVFLESKNEDLKDTETQPTSENERRVVEAPLTSTGMDTSKDGNLEAKSQEAANSEFSKDKVGMELIKSEDSKEEIQVLVPHEIPTVVAPDAFEAPEKNDVDSTYPTSIEVPVKDLEVEFGSPEEQKPKESTETKEPSSSASTIDAGGEIVGSSYEAKTSGNAVVEREDDGLEIHENPEANPELAQTQSDENVSEGVEGKKDDEIVEGAIETSNVPDDVPSLAKVSYEEEKAVEPGIVVEEDKTSLEGDYTGSVADVSLKGANVLKGDKLVDKEKVVNSDAVETDLVGTFTDPTDAEVSSDQVKAPTTTEIVKEESNEGALKMTSKELNIAPESSEFPSEVDAFSAGNEEKSESLIVGDATSVEVPKDIIVIKESLDQLVEEKKSETLASEMAAQTEDKFVDEETNVNLKNEVRELINTSSDATAAEVSSEKVKAPELVEEESNKQALEETAKDLNIAPEASEVTYEDDKLFAVEEKSESLKGEAATSVEAPEDIITIKESRDQAIEEEKSEREAPAEDKLVDKEKKVNEKAEERGLVDTFIDPTAAEVSSDQTKAYETVDIMKEESNEQALEVKSKELNIASEATEVSLVGDEVSEGDEVKRESSKGEDATLVEAPKNIKIAEDTPDQVIMQKKSEGSKSLMEALAEDKLVDKEKDINAEAEKAESVDIPTDPSAAEVFSEQVKVKEAPELASKELNIVPEASEVPSEGDKVSLGEGEQSKSLKGEDAASLEAQKDITTQEKSVDQLIEENKSESSKNKIEAPIETTRDFDASLLLPKAVKDIIASEAVQEKQHETSNDLSLKEKKANDSEYKKEEVKVEEPLQHATDKPGQAELRTEKAESEKSKDEKPIVSSDTVDAKLTKEVTKRESNIFSKVKRSIVKAKKAILGKSPGTKTLSSEAKDENI</sequence>
<feature type="region of interest" description="Disordered" evidence="1">
    <location>
        <begin position="1835"/>
        <end position="1907"/>
    </location>
</feature>
<feature type="region of interest" description="Disordered" evidence="1">
    <location>
        <begin position="457"/>
        <end position="643"/>
    </location>
</feature>
<feature type="compositionally biased region" description="Low complexity" evidence="1">
    <location>
        <begin position="91"/>
        <end position="107"/>
    </location>
</feature>
<feature type="compositionally biased region" description="Basic and acidic residues" evidence="1">
    <location>
        <begin position="1836"/>
        <end position="1875"/>
    </location>
</feature>
<dbReference type="EMBL" id="KZ502479">
    <property type="protein sequence ID" value="PKU78054.1"/>
    <property type="molecule type" value="Genomic_DNA"/>
</dbReference>
<feature type="compositionally biased region" description="Basic and acidic residues" evidence="1">
    <location>
        <begin position="12"/>
        <end position="29"/>
    </location>
</feature>
<protein>
    <submittedName>
        <fullName evidence="2">Uncharacterized protein</fullName>
    </submittedName>
</protein>
<feature type="compositionally biased region" description="Acidic residues" evidence="1">
    <location>
        <begin position="393"/>
        <end position="402"/>
    </location>
</feature>
<evidence type="ECO:0000313" key="2">
    <source>
        <dbReference type="EMBL" id="PKU78054.1"/>
    </source>
</evidence>
<dbReference type="OrthoDB" id="759713at2759"/>
<feature type="compositionally biased region" description="Polar residues" evidence="1">
    <location>
        <begin position="991"/>
        <end position="1000"/>
    </location>
</feature>
<feature type="region of interest" description="Disordered" evidence="1">
    <location>
        <begin position="1708"/>
        <end position="1811"/>
    </location>
</feature>
<feature type="compositionally biased region" description="Basic and acidic residues" evidence="1">
    <location>
        <begin position="1755"/>
        <end position="1811"/>
    </location>
</feature>
<feature type="compositionally biased region" description="Polar residues" evidence="1">
    <location>
        <begin position="457"/>
        <end position="466"/>
    </location>
</feature>
<feature type="compositionally biased region" description="Basic and acidic residues" evidence="1">
    <location>
        <begin position="39"/>
        <end position="50"/>
    </location>
</feature>
<feature type="region of interest" description="Disordered" evidence="1">
    <location>
        <begin position="908"/>
        <end position="1103"/>
    </location>
</feature>